<name>A0A1D1ZR43_AUXPR</name>
<gene>
    <name evidence="2" type="ORF">g.28119</name>
</gene>
<evidence type="ECO:0000313" key="2">
    <source>
        <dbReference type="EMBL" id="JAT69297.1"/>
    </source>
</evidence>
<reference evidence="2" key="1">
    <citation type="submission" date="2015-08" db="EMBL/GenBank/DDBJ databases">
        <authorList>
            <person name="Babu N.S."/>
            <person name="Beckwith C.J."/>
            <person name="Beseler K.G."/>
            <person name="Brison A."/>
            <person name="Carone J.V."/>
            <person name="Caskin T.P."/>
            <person name="Diamond M."/>
            <person name="Durham M.E."/>
            <person name="Foxe J.M."/>
            <person name="Go M."/>
            <person name="Henderson B.A."/>
            <person name="Jones I.B."/>
            <person name="McGettigan J.A."/>
            <person name="Micheletti S.J."/>
            <person name="Nasrallah M.E."/>
            <person name="Ortiz D."/>
            <person name="Piller C.R."/>
            <person name="Privatt S.R."/>
            <person name="Schneider S.L."/>
            <person name="Sharp S."/>
            <person name="Smith T.C."/>
            <person name="Stanton J.D."/>
            <person name="Ullery H.E."/>
            <person name="Wilson R.J."/>
            <person name="Serrano M.G."/>
            <person name="Buck G."/>
            <person name="Lee V."/>
            <person name="Wang Y."/>
            <person name="Carvalho R."/>
            <person name="Voegtly L."/>
            <person name="Shi R."/>
            <person name="Duckworth R."/>
            <person name="Johnson A."/>
            <person name="Loviza R."/>
            <person name="Walstead R."/>
            <person name="Shah Z."/>
            <person name="Kiflezghi M."/>
            <person name="Wade K."/>
            <person name="Ball S.L."/>
            <person name="Bradley K.W."/>
            <person name="Asai D.J."/>
            <person name="Bowman C.A."/>
            <person name="Russell D.A."/>
            <person name="Pope W.H."/>
            <person name="Jacobs-Sera D."/>
            <person name="Hendrix R.W."/>
            <person name="Hatfull G.F."/>
        </authorList>
    </citation>
    <scope>NUCLEOTIDE SEQUENCE</scope>
</reference>
<dbReference type="AlphaFoldDB" id="A0A1D1ZR43"/>
<sequence>MPSPIPYPPCCVVFVYAGDGESLAQAARSSEWTHVHALAGRGISGVLLLKDAGQHTVLTCESLVTQFLGTEAAEGDIAARFKNLRPVCLADSASVCATAAGSGCLIQRLAAGTAPQDAAALASRNLAKGAPAVFLAVTDPAAAGEGAVPASAWSAALAWVQAFLEAGALEGTLLTIVFAVEAPLPAPLACRVAEAGGAQPMLAPAGPDFPPLPRPWQSFQASGPTGLVDVSRACVGLTLQHLPGVTRCDLMESFQPEAICQKGGAGMILAESLLAELAFKIGHAPNLSDGPEHRPGGLPAPRTGPA</sequence>
<feature type="region of interest" description="Disordered" evidence="1">
    <location>
        <begin position="285"/>
        <end position="306"/>
    </location>
</feature>
<protein>
    <submittedName>
        <fullName evidence="2">Uncharacterized protein</fullName>
    </submittedName>
</protein>
<accession>A0A1D1ZR43</accession>
<dbReference type="PANTHER" id="PTHR35506">
    <property type="entry name" value="OS02G0135600 PROTEIN"/>
    <property type="match status" value="1"/>
</dbReference>
<proteinExistence type="predicted"/>
<dbReference type="EMBL" id="GDKF01009325">
    <property type="protein sequence ID" value="JAT69297.1"/>
    <property type="molecule type" value="Transcribed_RNA"/>
</dbReference>
<organism evidence="2">
    <name type="scientific">Auxenochlorella protothecoides</name>
    <name type="common">Green microalga</name>
    <name type="synonym">Chlorella protothecoides</name>
    <dbReference type="NCBI Taxonomy" id="3075"/>
    <lineage>
        <taxon>Eukaryota</taxon>
        <taxon>Viridiplantae</taxon>
        <taxon>Chlorophyta</taxon>
        <taxon>core chlorophytes</taxon>
        <taxon>Trebouxiophyceae</taxon>
        <taxon>Chlorellales</taxon>
        <taxon>Chlorellaceae</taxon>
        <taxon>Auxenochlorella</taxon>
    </lineage>
</organism>
<dbReference type="PANTHER" id="PTHR35506:SF1">
    <property type="entry name" value="OS02G0135600 PROTEIN"/>
    <property type="match status" value="1"/>
</dbReference>
<evidence type="ECO:0000256" key="1">
    <source>
        <dbReference type="SAM" id="MobiDB-lite"/>
    </source>
</evidence>